<comment type="subcellular location">
    <subcellularLocation>
        <location evidence="7">Cytoplasm</location>
    </subcellularLocation>
</comment>
<keyword evidence="6 7" id="KW-0804">Transcription</keyword>
<evidence type="ECO:0000256" key="6">
    <source>
        <dbReference type="ARBA" id="ARBA00023163"/>
    </source>
</evidence>
<dbReference type="InterPro" id="IPR012340">
    <property type="entry name" value="NA-bd_OB-fold"/>
</dbReference>
<dbReference type="EMBL" id="RQTJ01000002">
    <property type="protein sequence ID" value="RRA96840.1"/>
    <property type="molecule type" value="Genomic_DNA"/>
</dbReference>
<evidence type="ECO:0000256" key="5">
    <source>
        <dbReference type="ARBA" id="ARBA00023015"/>
    </source>
</evidence>
<dbReference type="Gene3D" id="3.30.1480.10">
    <property type="entry name" value="NusA, N-terminal domain"/>
    <property type="match status" value="1"/>
</dbReference>
<dbReference type="OrthoDB" id="9807233at2"/>
<evidence type="ECO:0000259" key="8">
    <source>
        <dbReference type="SMART" id="SM00322"/>
    </source>
</evidence>
<dbReference type="Pfam" id="PF08529">
    <property type="entry name" value="NusA_N"/>
    <property type="match status" value="1"/>
</dbReference>
<evidence type="ECO:0000256" key="1">
    <source>
        <dbReference type="ARBA" id="ARBA00022472"/>
    </source>
</evidence>
<dbReference type="NCBIfam" id="TIGR01953">
    <property type="entry name" value="NusA"/>
    <property type="match status" value="1"/>
</dbReference>
<dbReference type="FunFam" id="3.30.300.20:FF:000002">
    <property type="entry name" value="Transcription termination/antitermination protein NusA"/>
    <property type="match status" value="1"/>
</dbReference>
<evidence type="ECO:0000256" key="7">
    <source>
        <dbReference type="HAMAP-Rule" id="MF_00945"/>
    </source>
</evidence>
<dbReference type="GO" id="GO:0003700">
    <property type="term" value="F:DNA-binding transcription factor activity"/>
    <property type="evidence" value="ECO:0007669"/>
    <property type="project" value="InterPro"/>
</dbReference>
<evidence type="ECO:0000313" key="9">
    <source>
        <dbReference type="EMBL" id="RRA96840.1"/>
    </source>
</evidence>
<dbReference type="InterPro" id="IPR058582">
    <property type="entry name" value="KH_NusA_2nd"/>
</dbReference>
<comment type="similarity">
    <text evidence="7">Belongs to the NusA family.</text>
</comment>
<dbReference type="InterPro" id="IPR015946">
    <property type="entry name" value="KH_dom-like_a/b"/>
</dbReference>
<dbReference type="Pfam" id="PF13184">
    <property type="entry name" value="KH_NusA_1st"/>
    <property type="match status" value="1"/>
</dbReference>
<dbReference type="PROSITE" id="PS50084">
    <property type="entry name" value="KH_TYPE_1"/>
    <property type="match status" value="1"/>
</dbReference>
<keyword evidence="4 7" id="KW-0694">RNA-binding</keyword>
<dbReference type="InterPro" id="IPR009019">
    <property type="entry name" value="KH_sf_prok-type"/>
</dbReference>
<protein>
    <recommendedName>
        <fullName evidence="7">Transcription termination/antitermination protein NusA</fullName>
    </recommendedName>
</protein>
<comment type="caution">
    <text evidence="9">The sequence shown here is derived from an EMBL/GenBank/DDBJ whole genome shotgun (WGS) entry which is preliminary data.</text>
</comment>
<keyword evidence="1 7" id="KW-0806">Transcription termination</keyword>
<dbReference type="HAMAP" id="MF_00945_B">
    <property type="entry name" value="NusA_B"/>
    <property type="match status" value="1"/>
</dbReference>
<dbReference type="GO" id="GO:0031564">
    <property type="term" value="P:transcription antitermination"/>
    <property type="evidence" value="ECO:0007669"/>
    <property type="project" value="UniProtKB-UniRule"/>
</dbReference>
<dbReference type="RefSeq" id="WP_124898251.1">
    <property type="nucleotide sequence ID" value="NZ_RQTJ01000002.1"/>
</dbReference>
<dbReference type="InterPro" id="IPR004087">
    <property type="entry name" value="KH_dom"/>
</dbReference>
<dbReference type="SUPFAM" id="SSF50249">
    <property type="entry name" value="Nucleic acid-binding proteins"/>
    <property type="match status" value="1"/>
</dbReference>
<dbReference type="GO" id="GO:0006353">
    <property type="term" value="P:DNA-templated transcription termination"/>
    <property type="evidence" value="ECO:0007669"/>
    <property type="project" value="UniProtKB-UniRule"/>
</dbReference>
<dbReference type="AlphaFoldDB" id="A0A3P1B6R4"/>
<evidence type="ECO:0000256" key="4">
    <source>
        <dbReference type="ARBA" id="ARBA00022884"/>
    </source>
</evidence>
<comment type="function">
    <text evidence="7">Participates in both transcription termination and antitermination.</text>
</comment>
<dbReference type="InterPro" id="IPR013735">
    <property type="entry name" value="TF_NusA_N"/>
</dbReference>
<dbReference type="Gene3D" id="2.40.50.140">
    <property type="entry name" value="Nucleic acid-binding proteins"/>
    <property type="match status" value="1"/>
</dbReference>
<dbReference type="InterPro" id="IPR010213">
    <property type="entry name" value="TF_NusA"/>
</dbReference>
<organism evidence="9 10">
    <name type="scientific">Paenimyroides viscosum</name>
    <dbReference type="NCBI Taxonomy" id="2488729"/>
    <lineage>
        <taxon>Bacteria</taxon>
        <taxon>Pseudomonadati</taxon>
        <taxon>Bacteroidota</taxon>
        <taxon>Flavobacteriia</taxon>
        <taxon>Flavobacteriales</taxon>
        <taxon>Flavobacteriaceae</taxon>
        <taxon>Paenimyroides</taxon>
    </lineage>
</organism>
<dbReference type="CDD" id="cd02134">
    <property type="entry name" value="KH-II_NusA_rpt1"/>
    <property type="match status" value="1"/>
</dbReference>
<proteinExistence type="inferred from homology"/>
<reference evidence="9 10" key="1">
    <citation type="submission" date="2018-11" db="EMBL/GenBank/DDBJ databases">
        <title>Flavobacterium sp. nov., YIM 102796 draft genome.</title>
        <authorList>
            <person name="Li G."/>
            <person name="Jiang Y."/>
        </authorList>
    </citation>
    <scope>NUCLEOTIDE SEQUENCE [LARGE SCALE GENOMIC DNA]</scope>
    <source>
        <strain evidence="9 10">YIM 102796</strain>
    </source>
</reference>
<keyword evidence="10" id="KW-1185">Reference proteome</keyword>
<feature type="domain" description="K Homology" evidence="8">
    <location>
        <begin position="233"/>
        <end position="295"/>
    </location>
</feature>
<comment type="subunit">
    <text evidence="7">Monomer. Binds directly to the core enzyme of the DNA-dependent RNA polymerase and to nascent RNA.</text>
</comment>
<dbReference type="CDD" id="cd22529">
    <property type="entry name" value="KH-II_NusA_rpt2"/>
    <property type="match status" value="1"/>
</dbReference>
<dbReference type="Gene3D" id="3.30.300.20">
    <property type="match status" value="2"/>
</dbReference>
<dbReference type="SMART" id="SM00322">
    <property type="entry name" value="KH"/>
    <property type="match status" value="2"/>
</dbReference>
<dbReference type="InterPro" id="IPR030842">
    <property type="entry name" value="TF_NusA_bacterial"/>
</dbReference>
<dbReference type="PANTHER" id="PTHR22648">
    <property type="entry name" value="TRANSCRIPTION TERMINATION FACTOR NUSA"/>
    <property type="match status" value="1"/>
</dbReference>
<dbReference type="InterPro" id="IPR025249">
    <property type="entry name" value="TF_NusA_KH_1st"/>
</dbReference>
<evidence type="ECO:0000313" key="10">
    <source>
        <dbReference type="Proteomes" id="UP000268372"/>
    </source>
</evidence>
<dbReference type="GO" id="GO:0003723">
    <property type="term" value="F:RNA binding"/>
    <property type="evidence" value="ECO:0007669"/>
    <property type="project" value="UniProtKB-UniRule"/>
</dbReference>
<dbReference type="Proteomes" id="UP000268372">
    <property type="component" value="Unassembled WGS sequence"/>
</dbReference>
<dbReference type="GO" id="GO:0005829">
    <property type="term" value="C:cytosol"/>
    <property type="evidence" value="ECO:0007669"/>
    <property type="project" value="TreeGrafter"/>
</dbReference>
<feature type="domain" description="K Homology" evidence="8">
    <location>
        <begin position="304"/>
        <end position="377"/>
    </location>
</feature>
<keyword evidence="3 7" id="KW-0889">Transcription antitermination</keyword>
<name>A0A3P1B6R4_9FLAO</name>
<dbReference type="SUPFAM" id="SSF69705">
    <property type="entry name" value="Transcription factor NusA, N-terminal domain"/>
    <property type="match status" value="1"/>
</dbReference>
<accession>A0A3P1B6R4</accession>
<sequence>MDNIALIDSFSEFKDFKHIDRVTLMAILEDVFRNALKKRFGSDDNFDIIINPDKGDMEIWRNRIVVADGEVEDENSEISLKEAQKIEPDFEVGEEVSEEVKLFQLGRRAILALRQNLITKIQEHDSTNLYKQFKDMVNEIYAAEVSHVRPKAVILIDENNKEIILPKEKQIPSDYFKKGETVKGIIESVELKGNKPQIIMSRTSELFLEKLFEQEIPEIADGIITIQKVVRIPGEKAKVAVDSYNENIDAVGACVGVKGSRIHGIVRELGNENIDVISYTNNAELYIQRALSPAKINNISINETSKRANVLLDISEVSKAIGKGGQNIKLASLLTGYEIDVIREGTQILEEDDVELREFSDEIDAWVIDEFVKIGLDTAKSVLKHSVSELVRRTDLEEETVEEVLNILNAEFED</sequence>
<dbReference type="InterPro" id="IPR036555">
    <property type="entry name" value="NusA_N_sf"/>
</dbReference>
<keyword evidence="5 7" id="KW-0805">Transcription regulation</keyword>
<dbReference type="SUPFAM" id="SSF54814">
    <property type="entry name" value="Prokaryotic type KH domain (KH-domain type II)"/>
    <property type="match status" value="2"/>
</dbReference>
<evidence type="ECO:0000256" key="2">
    <source>
        <dbReference type="ARBA" id="ARBA00022490"/>
    </source>
</evidence>
<evidence type="ECO:0000256" key="3">
    <source>
        <dbReference type="ARBA" id="ARBA00022814"/>
    </source>
</evidence>
<dbReference type="PANTHER" id="PTHR22648:SF0">
    <property type="entry name" value="TRANSCRIPTION TERMINATION_ANTITERMINATION PROTEIN NUSA"/>
    <property type="match status" value="1"/>
</dbReference>
<keyword evidence="2 7" id="KW-0963">Cytoplasm</keyword>
<gene>
    <name evidence="7 9" type="primary">nusA</name>
    <name evidence="9" type="ORF">EG242_02065</name>
</gene>
<dbReference type="Pfam" id="PF26594">
    <property type="entry name" value="KH_NusA_2nd"/>
    <property type="match status" value="1"/>
</dbReference>